<evidence type="ECO:0000313" key="8">
    <source>
        <dbReference type="Proteomes" id="UP000235836"/>
    </source>
</evidence>
<comment type="similarity">
    <text evidence="1">In the C-terminal section; belongs to the class-I pyridoxal-phosphate-dependent aminotransferase family.</text>
</comment>
<dbReference type="InterPro" id="IPR015424">
    <property type="entry name" value="PyrdxlP-dep_Trfase"/>
</dbReference>
<evidence type="ECO:0000313" key="7">
    <source>
        <dbReference type="EMBL" id="PMC65160.1"/>
    </source>
</evidence>
<dbReference type="InterPro" id="IPR015421">
    <property type="entry name" value="PyrdxlP-dep_Trfase_major"/>
</dbReference>
<dbReference type="Pfam" id="PF00392">
    <property type="entry name" value="GntR"/>
    <property type="match status" value="1"/>
</dbReference>
<dbReference type="InterPro" id="IPR051446">
    <property type="entry name" value="HTH_trans_reg/aminotransferase"/>
</dbReference>
<dbReference type="Proteomes" id="UP000235836">
    <property type="component" value="Unassembled WGS sequence"/>
</dbReference>
<dbReference type="SMART" id="SM00345">
    <property type="entry name" value="HTH_GNTR"/>
    <property type="match status" value="1"/>
</dbReference>
<dbReference type="InterPro" id="IPR004839">
    <property type="entry name" value="Aminotransferase_I/II_large"/>
</dbReference>
<dbReference type="GO" id="GO:0003677">
    <property type="term" value="F:DNA binding"/>
    <property type="evidence" value="ECO:0007669"/>
    <property type="project" value="UniProtKB-KW"/>
</dbReference>
<dbReference type="GO" id="GO:0003700">
    <property type="term" value="F:DNA-binding transcription factor activity"/>
    <property type="evidence" value="ECO:0007669"/>
    <property type="project" value="InterPro"/>
</dbReference>
<dbReference type="Gene3D" id="1.10.10.10">
    <property type="entry name" value="Winged helix-like DNA-binding domain superfamily/Winged helix DNA-binding domain"/>
    <property type="match status" value="1"/>
</dbReference>
<dbReference type="InterPro" id="IPR036390">
    <property type="entry name" value="WH_DNA-bd_sf"/>
</dbReference>
<dbReference type="PANTHER" id="PTHR46577">
    <property type="entry name" value="HTH-TYPE TRANSCRIPTIONAL REGULATORY PROTEIN GABR"/>
    <property type="match status" value="1"/>
</dbReference>
<protein>
    <submittedName>
        <fullName evidence="7">PLP-dependent aminotransferase family protein</fullName>
    </submittedName>
</protein>
<keyword evidence="7" id="KW-0032">Aminotransferase</keyword>
<keyword evidence="3" id="KW-0805">Transcription regulation</keyword>
<keyword evidence="4" id="KW-0238">DNA-binding</keyword>
<proteinExistence type="inferred from homology"/>
<gene>
    <name evidence="7" type="ORF">CJ203_01695</name>
</gene>
<accession>A0A2N6T763</accession>
<keyword evidence="5" id="KW-0804">Transcription</keyword>
<dbReference type="GO" id="GO:0030170">
    <property type="term" value="F:pyridoxal phosphate binding"/>
    <property type="evidence" value="ECO:0007669"/>
    <property type="project" value="InterPro"/>
</dbReference>
<feature type="domain" description="HTH gntR-type" evidence="6">
    <location>
        <begin position="11"/>
        <end position="79"/>
    </location>
</feature>
<comment type="caution">
    <text evidence="7">The sequence shown here is derived from an EMBL/GenBank/DDBJ whole genome shotgun (WGS) entry which is preliminary data.</text>
</comment>
<evidence type="ECO:0000256" key="1">
    <source>
        <dbReference type="ARBA" id="ARBA00005384"/>
    </source>
</evidence>
<dbReference type="Gene3D" id="3.40.640.10">
    <property type="entry name" value="Type I PLP-dependent aspartate aminotransferase-like (Major domain)"/>
    <property type="match status" value="1"/>
</dbReference>
<dbReference type="PRINTS" id="PR00035">
    <property type="entry name" value="HTHGNTR"/>
</dbReference>
<dbReference type="InterPro" id="IPR000524">
    <property type="entry name" value="Tscrpt_reg_HTH_GntR"/>
</dbReference>
<organism evidence="7 8">
    <name type="scientific">Corynebacterium tuscaniense</name>
    <dbReference type="NCBI Taxonomy" id="302449"/>
    <lineage>
        <taxon>Bacteria</taxon>
        <taxon>Bacillati</taxon>
        <taxon>Actinomycetota</taxon>
        <taxon>Actinomycetes</taxon>
        <taxon>Mycobacteriales</taxon>
        <taxon>Corynebacteriaceae</taxon>
        <taxon>Corynebacterium</taxon>
    </lineage>
</organism>
<sequence>MLIDVSRALPIPLPAQVATAIRTAITNGTLQPGDEVPSTRELAKLAGISRGSVVTAYDQLISEGYLLASQGSPTRVHPDLPAGIPGAAKELTFRPKIEPAQKTISLKPSSGHAGGVRPAAWRQAWREAAAEPNIVIDPVGQPELRRAIAEHLRLARGLTVSEDQIVITGGSREGLLLILLTLAQRHGQLRVGVEDPGHPGLRRVIPTVGHEAVPCTVDESGVNVDPLPQKLDAVLVTPAYQHPLGASMPAGRRSELLAWAAETGTVLIEDDFNAELRYRLAPQPPLAALSTAADVFILGTFSTLLSRNLSAGYVVTPPSFAEAVRETRKVLGMPVSAVTQLAVAHLLQNGHVRRNTKAVRNRLSKRRAIIQADLVPVLEARGAHVKEMAESNGVDLALTFVSPAHRDAFVADLRTAGIECGRLESLWSGQEQRPEGIIMSFAHLSDQDFDAALQTLCISPSSSS</sequence>
<keyword evidence="2" id="KW-0663">Pyridoxal phosphate</keyword>
<dbReference type="PROSITE" id="PS50949">
    <property type="entry name" value="HTH_GNTR"/>
    <property type="match status" value="1"/>
</dbReference>
<keyword evidence="7" id="KW-0808">Transferase</keyword>
<evidence type="ECO:0000256" key="4">
    <source>
        <dbReference type="ARBA" id="ARBA00023125"/>
    </source>
</evidence>
<dbReference type="SUPFAM" id="SSF46785">
    <property type="entry name" value="Winged helix' DNA-binding domain"/>
    <property type="match status" value="1"/>
</dbReference>
<dbReference type="SUPFAM" id="SSF53383">
    <property type="entry name" value="PLP-dependent transferases"/>
    <property type="match status" value="1"/>
</dbReference>
<reference evidence="7 8" key="1">
    <citation type="submission" date="2017-09" db="EMBL/GenBank/DDBJ databases">
        <title>Bacterial strain isolated from the female urinary microbiota.</title>
        <authorList>
            <person name="Thomas-White K."/>
            <person name="Kumar N."/>
            <person name="Forster S."/>
            <person name="Putonti C."/>
            <person name="Lawley T."/>
            <person name="Wolfe A.J."/>
        </authorList>
    </citation>
    <scope>NUCLEOTIDE SEQUENCE [LARGE SCALE GENOMIC DNA]</scope>
    <source>
        <strain evidence="7 8">UMB0792</strain>
    </source>
</reference>
<evidence type="ECO:0000256" key="2">
    <source>
        <dbReference type="ARBA" id="ARBA00022898"/>
    </source>
</evidence>
<dbReference type="CDD" id="cd00609">
    <property type="entry name" value="AAT_like"/>
    <property type="match status" value="1"/>
</dbReference>
<dbReference type="CDD" id="cd07377">
    <property type="entry name" value="WHTH_GntR"/>
    <property type="match status" value="1"/>
</dbReference>
<dbReference type="Pfam" id="PF00155">
    <property type="entry name" value="Aminotran_1_2"/>
    <property type="match status" value="1"/>
</dbReference>
<dbReference type="GO" id="GO:0008483">
    <property type="term" value="F:transaminase activity"/>
    <property type="evidence" value="ECO:0007669"/>
    <property type="project" value="UniProtKB-KW"/>
</dbReference>
<dbReference type="AlphaFoldDB" id="A0A2N6T763"/>
<evidence type="ECO:0000256" key="5">
    <source>
        <dbReference type="ARBA" id="ARBA00023163"/>
    </source>
</evidence>
<keyword evidence="8" id="KW-1185">Reference proteome</keyword>
<name>A0A2N6T763_9CORY</name>
<dbReference type="RefSeq" id="WP_102723321.1">
    <property type="nucleotide sequence ID" value="NZ_PNHG01000002.1"/>
</dbReference>
<dbReference type="EMBL" id="PNHG01000002">
    <property type="protein sequence ID" value="PMC65160.1"/>
    <property type="molecule type" value="Genomic_DNA"/>
</dbReference>
<evidence type="ECO:0000256" key="3">
    <source>
        <dbReference type="ARBA" id="ARBA00023015"/>
    </source>
</evidence>
<dbReference type="PANTHER" id="PTHR46577:SF1">
    <property type="entry name" value="HTH-TYPE TRANSCRIPTIONAL REGULATORY PROTEIN GABR"/>
    <property type="match status" value="1"/>
</dbReference>
<dbReference type="InterPro" id="IPR036388">
    <property type="entry name" value="WH-like_DNA-bd_sf"/>
</dbReference>
<evidence type="ECO:0000259" key="6">
    <source>
        <dbReference type="PROSITE" id="PS50949"/>
    </source>
</evidence>